<keyword evidence="3" id="KW-1003">Cell membrane</keyword>
<dbReference type="EMBL" id="AZEI01000010">
    <property type="protein sequence ID" value="KRL18199.1"/>
    <property type="molecule type" value="Genomic_DNA"/>
</dbReference>
<feature type="transmembrane region" description="Helical" evidence="7">
    <location>
        <begin position="189"/>
        <end position="209"/>
    </location>
</feature>
<dbReference type="InterPro" id="IPR011701">
    <property type="entry name" value="MFS"/>
</dbReference>
<feature type="transmembrane region" description="Helical" evidence="7">
    <location>
        <begin position="238"/>
        <end position="258"/>
    </location>
</feature>
<dbReference type="InterPro" id="IPR036259">
    <property type="entry name" value="MFS_trans_sf"/>
</dbReference>
<feature type="transmembrane region" description="Helical" evidence="7">
    <location>
        <begin position="68"/>
        <end position="89"/>
    </location>
</feature>
<dbReference type="SUPFAM" id="SSF103473">
    <property type="entry name" value="MFS general substrate transporter"/>
    <property type="match status" value="1"/>
</dbReference>
<feature type="transmembrane region" description="Helical" evidence="7">
    <location>
        <begin position="394"/>
        <end position="418"/>
    </location>
</feature>
<organism evidence="9 10">
    <name type="scientific">Lentilactobacillus rapi DSM 19907 = JCM 15042</name>
    <dbReference type="NCBI Taxonomy" id="1423795"/>
    <lineage>
        <taxon>Bacteria</taxon>
        <taxon>Bacillati</taxon>
        <taxon>Bacillota</taxon>
        <taxon>Bacilli</taxon>
        <taxon>Lactobacillales</taxon>
        <taxon>Lactobacillaceae</taxon>
        <taxon>Lentilactobacillus</taxon>
    </lineage>
</organism>
<keyword evidence="10" id="KW-1185">Reference proteome</keyword>
<reference evidence="9 10" key="1">
    <citation type="journal article" date="2015" name="Genome Announc.">
        <title>Expanding the biotechnology potential of lactobacilli through comparative genomics of 213 strains and associated genera.</title>
        <authorList>
            <person name="Sun Z."/>
            <person name="Harris H.M."/>
            <person name="McCann A."/>
            <person name="Guo C."/>
            <person name="Argimon S."/>
            <person name="Zhang W."/>
            <person name="Yang X."/>
            <person name="Jeffery I.B."/>
            <person name="Cooney J.C."/>
            <person name="Kagawa T.F."/>
            <person name="Liu W."/>
            <person name="Song Y."/>
            <person name="Salvetti E."/>
            <person name="Wrobel A."/>
            <person name="Rasinkangas P."/>
            <person name="Parkhill J."/>
            <person name="Rea M.C."/>
            <person name="O'Sullivan O."/>
            <person name="Ritari J."/>
            <person name="Douillard F.P."/>
            <person name="Paul Ross R."/>
            <person name="Yang R."/>
            <person name="Briner A.E."/>
            <person name="Felis G.E."/>
            <person name="de Vos W.M."/>
            <person name="Barrangou R."/>
            <person name="Klaenhammer T.R."/>
            <person name="Caufield P.W."/>
            <person name="Cui Y."/>
            <person name="Zhang H."/>
            <person name="O'Toole P.W."/>
        </authorList>
    </citation>
    <scope>NUCLEOTIDE SEQUENCE [LARGE SCALE GENOMIC DNA]</scope>
    <source>
        <strain evidence="9 10">DSM 19907</strain>
    </source>
</reference>
<dbReference type="PANTHER" id="PTHR23517">
    <property type="entry name" value="RESISTANCE PROTEIN MDTM, PUTATIVE-RELATED-RELATED"/>
    <property type="match status" value="1"/>
</dbReference>
<evidence type="ECO:0000256" key="2">
    <source>
        <dbReference type="ARBA" id="ARBA00022448"/>
    </source>
</evidence>
<dbReference type="PROSITE" id="PS50850">
    <property type="entry name" value="MFS"/>
    <property type="match status" value="1"/>
</dbReference>
<evidence type="ECO:0000256" key="1">
    <source>
        <dbReference type="ARBA" id="ARBA00004651"/>
    </source>
</evidence>
<dbReference type="CDD" id="cd17329">
    <property type="entry name" value="MFS_MdtH_MDR_like"/>
    <property type="match status" value="1"/>
</dbReference>
<evidence type="ECO:0000256" key="3">
    <source>
        <dbReference type="ARBA" id="ARBA00022475"/>
    </source>
</evidence>
<keyword evidence="6 7" id="KW-0472">Membrane</keyword>
<comment type="caution">
    <text evidence="9">The sequence shown here is derived from an EMBL/GenBank/DDBJ whole genome shotgun (WGS) entry which is preliminary data.</text>
</comment>
<evidence type="ECO:0000313" key="9">
    <source>
        <dbReference type="EMBL" id="KRL18199.1"/>
    </source>
</evidence>
<feature type="transmembrane region" description="Helical" evidence="7">
    <location>
        <begin position="160"/>
        <end position="183"/>
    </location>
</feature>
<protein>
    <submittedName>
        <fullName evidence="9">Major facilitator superfamily protein</fullName>
    </submittedName>
</protein>
<feature type="transmembrane region" description="Helical" evidence="7">
    <location>
        <begin position="304"/>
        <end position="325"/>
    </location>
</feature>
<evidence type="ECO:0000259" key="8">
    <source>
        <dbReference type="PROSITE" id="PS50850"/>
    </source>
</evidence>
<gene>
    <name evidence="9" type="ORF">FD12_GL000719</name>
</gene>
<dbReference type="Proteomes" id="UP000051977">
    <property type="component" value="Unassembled WGS sequence"/>
</dbReference>
<dbReference type="InterPro" id="IPR020846">
    <property type="entry name" value="MFS_dom"/>
</dbReference>
<keyword evidence="4 7" id="KW-0812">Transmembrane</keyword>
<evidence type="ECO:0000256" key="5">
    <source>
        <dbReference type="ARBA" id="ARBA00022989"/>
    </source>
</evidence>
<dbReference type="Pfam" id="PF07690">
    <property type="entry name" value="MFS_1"/>
    <property type="match status" value="2"/>
</dbReference>
<evidence type="ECO:0000256" key="4">
    <source>
        <dbReference type="ARBA" id="ARBA00022692"/>
    </source>
</evidence>
<dbReference type="InterPro" id="IPR050171">
    <property type="entry name" value="MFS_Transporters"/>
</dbReference>
<dbReference type="Gene3D" id="1.20.1250.20">
    <property type="entry name" value="MFS general substrate transporter like domains"/>
    <property type="match status" value="2"/>
</dbReference>
<feature type="transmembrane region" description="Helical" evidence="7">
    <location>
        <begin position="39"/>
        <end position="62"/>
    </location>
</feature>
<evidence type="ECO:0000256" key="7">
    <source>
        <dbReference type="SAM" id="Phobius"/>
    </source>
</evidence>
<feature type="transmembrane region" description="Helical" evidence="7">
    <location>
        <begin position="101"/>
        <end position="121"/>
    </location>
</feature>
<sequence length="427" mass="47585">MTHKLFPHTTHFFDTMGHGAQNQIKEVHQMTNKEMSFRWLVTGALFSSIGMSFVWPLTSVYLHNRLGVSLTMIGVVLLFNSLASVLGSYLGGYLYDRKNPYHLLVGGVVASTITLIILVFFHGWPMFGIVLFFNGISAGWNLAVVNSIGTSIKSKDSRYVFNMLYFVQNLGIVVGTSLVGFIYSISVTLMFVVASVLFLIFLAIVITKYKPAANESRKKVSDTEKTSWNTKHLPKANATILTTFFLSLFIIWIMYQQWVSNLSVYMTGLGIPLRNYSFLWTINAGLIVVSQIIINWIARYHENLIMQIFFGFSMFAVSFITLIFAKTYPMFVLAMVILTIGEATALPTIPALVNVLTPIEAKGRYQGLIQSYASAGRAIGPLFGGMIIELSSFTALFVIATIAVLLVLTTTAVMWKALHGSLTRYRT</sequence>
<evidence type="ECO:0000313" key="10">
    <source>
        <dbReference type="Proteomes" id="UP000051977"/>
    </source>
</evidence>
<name>A0ABR5PFZ3_9LACO</name>
<feature type="transmembrane region" description="Helical" evidence="7">
    <location>
        <begin position="278"/>
        <end position="297"/>
    </location>
</feature>
<keyword evidence="2" id="KW-0813">Transport</keyword>
<keyword evidence="5 7" id="KW-1133">Transmembrane helix</keyword>
<feature type="transmembrane region" description="Helical" evidence="7">
    <location>
        <begin position="331"/>
        <end position="356"/>
    </location>
</feature>
<comment type="subcellular location">
    <subcellularLocation>
        <location evidence="1">Cell membrane</location>
        <topology evidence="1">Multi-pass membrane protein</topology>
    </subcellularLocation>
</comment>
<proteinExistence type="predicted"/>
<evidence type="ECO:0000256" key="6">
    <source>
        <dbReference type="ARBA" id="ARBA00023136"/>
    </source>
</evidence>
<feature type="domain" description="Major facilitator superfamily (MFS) profile" evidence="8">
    <location>
        <begin position="36"/>
        <end position="418"/>
    </location>
</feature>
<feature type="transmembrane region" description="Helical" evidence="7">
    <location>
        <begin position="127"/>
        <end position="148"/>
    </location>
</feature>
<dbReference type="PANTHER" id="PTHR23517:SF10">
    <property type="entry name" value="MAJOR FACILITATOR SUPERFAMILY (MFS) PROFILE DOMAIN-CONTAINING PROTEIN"/>
    <property type="match status" value="1"/>
</dbReference>
<accession>A0ABR5PFZ3</accession>